<dbReference type="PROSITE" id="PS50164">
    <property type="entry name" value="GIY_YIG"/>
    <property type="match status" value="1"/>
</dbReference>
<dbReference type="PATRIC" id="fig|1550024.3.peg.1363"/>
<dbReference type="InterPro" id="IPR038476">
    <property type="entry name" value="UvrC_RNase_H_dom_sf"/>
</dbReference>
<evidence type="ECO:0000259" key="9">
    <source>
        <dbReference type="PROSITE" id="PS50164"/>
    </source>
</evidence>
<dbReference type="Pfam" id="PF14520">
    <property type="entry name" value="HHH_5"/>
    <property type="match status" value="1"/>
</dbReference>
<dbReference type="HAMAP" id="MF_00203">
    <property type="entry name" value="UvrC"/>
    <property type="match status" value="1"/>
</dbReference>
<evidence type="ECO:0000256" key="1">
    <source>
        <dbReference type="ARBA" id="ARBA00022490"/>
    </source>
</evidence>
<dbReference type="GO" id="GO:0006289">
    <property type="term" value="P:nucleotide-excision repair"/>
    <property type="evidence" value="ECO:0007669"/>
    <property type="project" value="UniProtKB-UniRule"/>
</dbReference>
<dbReference type="Gene3D" id="3.40.1440.10">
    <property type="entry name" value="GIY-YIG endonuclease"/>
    <property type="match status" value="1"/>
</dbReference>
<comment type="function">
    <text evidence="7">The UvrABC repair system catalyzes the recognition and processing of DNA lesions. UvrC both incises the 5' and 3' sides of the lesion. The N-terminal half is responsible for the 3' incision and the C-terminal half is responsible for the 5' incision.</text>
</comment>
<dbReference type="CDD" id="cd10434">
    <property type="entry name" value="GIY-YIG_UvrC_Cho"/>
    <property type="match status" value="1"/>
</dbReference>
<keyword evidence="2 7" id="KW-0227">DNA damage</keyword>
<dbReference type="GO" id="GO:0009432">
    <property type="term" value="P:SOS response"/>
    <property type="evidence" value="ECO:0007669"/>
    <property type="project" value="UniProtKB-UniRule"/>
</dbReference>
<dbReference type="AlphaFoldDB" id="A0A0D8J3V0"/>
<dbReference type="SUPFAM" id="SSF82771">
    <property type="entry name" value="GIY-YIG endonuclease"/>
    <property type="match status" value="1"/>
</dbReference>
<dbReference type="PANTHER" id="PTHR30562:SF1">
    <property type="entry name" value="UVRABC SYSTEM PROTEIN C"/>
    <property type="match status" value="1"/>
</dbReference>
<dbReference type="RefSeq" id="WP_009324586.1">
    <property type="nucleotide sequence ID" value="NZ_CAQJQL010000084.1"/>
</dbReference>
<keyword evidence="4 7" id="KW-0267">Excision nuclease</keyword>
<dbReference type="GeneID" id="42856185"/>
<comment type="subunit">
    <text evidence="7">Interacts with UvrB in an incision complex.</text>
</comment>
<organism evidence="11 12">
    <name type="scientific">Ruthenibacterium lactatiformans</name>
    <dbReference type="NCBI Taxonomy" id="1550024"/>
    <lineage>
        <taxon>Bacteria</taxon>
        <taxon>Bacillati</taxon>
        <taxon>Bacillota</taxon>
        <taxon>Clostridia</taxon>
        <taxon>Eubacteriales</taxon>
        <taxon>Oscillospiraceae</taxon>
        <taxon>Ruthenibacterium</taxon>
    </lineage>
</organism>
<dbReference type="InterPro" id="IPR004791">
    <property type="entry name" value="UvrC"/>
</dbReference>
<evidence type="ECO:0000259" key="10">
    <source>
        <dbReference type="PROSITE" id="PS50165"/>
    </source>
</evidence>
<dbReference type="EMBL" id="JXXK01000006">
    <property type="protein sequence ID" value="KJF40473.1"/>
    <property type="molecule type" value="Genomic_DNA"/>
</dbReference>
<evidence type="ECO:0000256" key="3">
    <source>
        <dbReference type="ARBA" id="ARBA00022769"/>
    </source>
</evidence>
<dbReference type="InterPro" id="IPR003583">
    <property type="entry name" value="Hlx-hairpin-Hlx_DNA-bd_motif"/>
</dbReference>
<dbReference type="Pfam" id="PF08459">
    <property type="entry name" value="UvrC_RNaseH_dom"/>
    <property type="match status" value="1"/>
</dbReference>
<evidence type="ECO:0000313" key="11">
    <source>
        <dbReference type="EMBL" id="KJF40473.1"/>
    </source>
</evidence>
<dbReference type="PROSITE" id="PS50151">
    <property type="entry name" value="UVR"/>
    <property type="match status" value="1"/>
</dbReference>
<reference evidence="11" key="1">
    <citation type="submission" date="2015-02" db="EMBL/GenBank/DDBJ databases">
        <title>A novel member of the family Ruminococcaceae isolated from human feces.</title>
        <authorList>
            <person name="Shkoporov A.N."/>
            <person name="Chaplin A.V."/>
            <person name="Motuzova O.V."/>
            <person name="Kafarskaia L.I."/>
            <person name="Khokhlova E.V."/>
            <person name="Efimov B.A."/>
        </authorList>
    </citation>
    <scope>NUCLEOTIDE SEQUENCE [LARGE SCALE GENOMIC DNA]</scope>
    <source>
        <strain evidence="11">585-1</strain>
    </source>
</reference>
<comment type="similarity">
    <text evidence="7">Belongs to the UvrC family.</text>
</comment>
<dbReference type="InterPro" id="IPR001162">
    <property type="entry name" value="UvrC_RNase_H_dom"/>
</dbReference>
<sequence length="616" mass="68806">MTKRELWEKAKMLPLLPGVYIIRDKTGEIIYIGKAKRLRTRVSQYFREGVPHDAKVTKMIQNAFEFDVIVTQSEFEALVLECSQIKQHKPKYNILLKDDKGYSYVKVTREAYPRISAALQKDDDNADYIGPYTSSFAVREMVETACNVFRLPRCSKKFPQDIGKGRPCLNAHIGRCMAVCSGKISREDYNEAVQSAVHMIRRGQGEILKLLRERMADAAERLDFERAALIRDQIAAIEKVSRGQKVVRSEVDEQDVVAFAGTASAVCAAILRFREGRLVDKREFLFHDTQDIPALREEFLPRYYLEDNEFIPKSIAVDELPAGSGELARLLGETRGSKVRLYVPQRGDTARLVEMARTNAVERLARESGRYAREQKHLDELAALLGLKEPPRIIESYDISNWGDGTSVAGMVVFEDGKPKKAGYRRFKMNTVAGTDDYASMAETLARRAAEYEKGAKGQFGIKPDLLLIDGGRGQVSAVQAALAGTQLADVPMFGMVKDDKHRTRGLVSAAGGEIMLAMHRGVFTFVTSIQDETHRWANDYRRRMQKSRAYSSTLQSVPGVGPATSRALMAHFKTVSAVKEASEEQLAGAKGVSRAAARAVYAHFHPQPEQPSAET</sequence>
<keyword evidence="12" id="KW-1185">Reference proteome</keyword>
<evidence type="ECO:0000256" key="7">
    <source>
        <dbReference type="HAMAP-Rule" id="MF_00203"/>
    </source>
</evidence>
<dbReference type="Gene3D" id="1.10.150.20">
    <property type="entry name" value="5' to 3' exonuclease, C-terminal subdomain"/>
    <property type="match status" value="1"/>
</dbReference>
<keyword evidence="6 7" id="KW-0742">SOS response</keyword>
<accession>A0A0D8J3V0</accession>
<dbReference type="Pfam" id="PF01541">
    <property type="entry name" value="GIY-YIG"/>
    <property type="match status" value="1"/>
</dbReference>
<evidence type="ECO:0000256" key="2">
    <source>
        <dbReference type="ARBA" id="ARBA00022763"/>
    </source>
</evidence>
<dbReference type="Gene3D" id="3.30.420.340">
    <property type="entry name" value="UvrC, RNAse H endonuclease domain"/>
    <property type="match status" value="1"/>
</dbReference>
<dbReference type="InterPro" id="IPR010994">
    <property type="entry name" value="RuvA_2-like"/>
</dbReference>
<dbReference type="GO" id="GO:0005737">
    <property type="term" value="C:cytoplasm"/>
    <property type="evidence" value="ECO:0007669"/>
    <property type="project" value="UniProtKB-SubCell"/>
</dbReference>
<evidence type="ECO:0000256" key="5">
    <source>
        <dbReference type="ARBA" id="ARBA00023204"/>
    </source>
</evidence>
<dbReference type="InterPro" id="IPR001943">
    <property type="entry name" value="UVR_dom"/>
</dbReference>
<dbReference type="SMART" id="SM00278">
    <property type="entry name" value="HhH1"/>
    <property type="match status" value="2"/>
</dbReference>
<dbReference type="Pfam" id="PF02151">
    <property type="entry name" value="UVR"/>
    <property type="match status" value="1"/>
</dbReference>
<dbReference type="SUPFAM" id="SSF47781">
    <property type="entry name" value="RuvA domain 2-like"/>
    <property type="match status" value="1"/>
</dbReference>
<proteinExistence type="inferred from homology"/>
<name>A0A0D8J3V0_9FIRM</name>
<comment type="subcellular location">
    <subcellularLocation>
        <location evidence="7">Cytoplasm</location>
    </subcellularLocation>
</comment>
<dbReference type="InterPro" id="IPR036876">
    <property type="entry name" value="UVR_dom_sf"/>
</dbReference>
<dbReference type="NCBIfam" id="TIGR00194">
    <property type="entry name" value="uvrC"/>
    <property type="match status" value="1"/>
</dbReference>
<comment type="caution">
    <text evidence="11">The sequence shown here is derived from an EMBL/GenBank/DDBJ whole genome shotgun (WGS) entry which is preliminary data.</text>
</comment>
<dbReference type="InterPro" id="IPR047296">
    <property type="entry name" value="GIY-YIG_UvrC_Cho"/>
</dbReference>
<dbReference type="Gene3D" id="4.10.860.10">
    <property type="entry name" value="UVR domain"/>
    <property type="match status" value="1"/>
</dbReference>
<feature type="domain" description="UvrC family homology region profile" evidence="10">
    <location>
        <begin position="256"/>
        <end position="483"/>
    </location>
</feature>
<dbReference type="InterPro" id="IPR035901">
    <property type="entry name" value="GIY-YIG_endonuc_sf"/>
</dbReference>
<keyword evidence="3 7" id="KW-0228">DNA excision</keyword>
<gene>
    <name evidence="7" type="primary">uvrC</name>
    <name evidence="11" type="ORF">TQ39_06075</name>
</gene>
<feature type="domain" description="UVR" evidence="8">
    <location>
        <begin position="205"/>
        <end position="240"/>
    </location>
</feature>
<feature type="domain" description="GIY-YIG" evidence="9">
    <location>
        <begin position="15"/>
        <end position="94"/>
    </location>
</feature>
<dbReference type="SUPFAM" id="SSF46600">
    <property type="entry name" value="C-terminal UvrC-binding domain of UvrB"/>
    <property type="match status" value="1"/>
</dbReference>
<dbReference type="PANTHER" id="PTHR30562">
    <property type="entry name" value="UVRC/OXIDOREDUCTASE"/>
    <property type="match status" value="1"/>
</dbReference>
<dbReference type="InterPro" id="IPR000305">
    <property type="entry name" value="GIY-YIG_endonuc"/>
</dbReference>
<keyword evidence="5 7" id="KW-0234">DNA repair</keyword>
<evidence type="ECO:0000256" key="4">
    <source>
        <dbReference type="ARBA" id="ARBA00022881"/>
    </source>
</evidence>
<dbReference type="Pfam" id="PF22920">
    <property type="entry name" value="UvrC_RNaseH"/>
    <property type="match status" value="1"/>
</dbReference>
<dbReference type="FunFam" id="3.40.1440.10:FF:000001">
    <property type="entry name" value="UvrABC system protein C"/>
    <property type="match status" value="1"/>
</dbReference>
<evidence type="ECO:0000256" key="6">
    <source>
        <dbReference type="ARBA" id="ARBA00023236"/>
    </source>
</evidence>
<dbReference type="Proteomes" id="UP000032483">
    <property type="component" value="Unassembled WGS sequence"/>
</dbReference>
<dbReference type="GO" id="GO:0009381">
    <property type="term" value="F:excinuclease ABC activity"/>
    <property type="evidence" value="ECO:0007669"/>
    <property type="project" value="UniProtKB-UniRule"/>
</dbReference>
<dbReference type="GO" id="GO:0009380">
    <property type="term" value="C:excinuclease repair complex"/>
    <property type="evidence" value="ECO:0007669"/>
    <property type="project" value="InterPro"/>
</dbReference>
<dbReference type="PROSITE" id="PS50165">
    <property type="entry name" value="UVRC"/>
    <property type="match status" value="1"/>
</dbReference>
<protein>
    <recommendedName>
        <fullName evidence="7">UvrABC system protein C</fullName>
        <shortName evidence="7">Protein UvrC</shortName>
    </recommendedName>
    <alternativeName>
        <fullName evidence="7">Excinuclease ABC subunit C</fullName>
    </alternativeName>
</protein>
<dbReference type="InterPro" id="IPR050066">
    <property type="entry name" value="UvrABC_protein_C"/>
</dbReference>
<evidence type="ECO:0000313" key="12">
    <source>
        <dbReference type="Proteomes" id="UP000032483"/>
    </source>
</evidence>
<dbReference type="SMART" id="SM00465">
    <property type="entry name" value="GIYc"/>
    <property type="match status" value="1"/>
</dbReference>
<dbReference type="GO" id="GO:0003677">
    <property type="term" value="F:DNA binding"/>
    <property type="evidence" value="ECO:0007669"/>
    <property type="project" value="UniProtKB-UniRule"/>
</dbReference>
<evidence type="ECO:0000259" key="8">
    <source>
        <dbReference type="PROSITE" id="PS50151"/>
    </source>
</evidence>
<keyword evidence="1 7" id="KW-0963">Cytoplasm</keyword>